<comment type="similarity">
    <text evidence="2 10">Belongs to the outer membrane factor (OMF) (TC 1.B.17) family.</text>
</comment>
<evidence type="ECO:0000256" key="8">
    <source>
        <dbReference type="ARBA" id="ARBA00023288"/>
    </source>
</evidence>
<evidence type="ECO:0000256" key="6">
    <source>
        <dbReference type="ARBA" id="ARBA00023136"/>
    </source>
</evidence>
<evidence type="ECO:0000256" key="1">
    <source>
        <dbReference type="ARBA" id="ARBA00004370"/>
    </source>
</evidence>
<evidence type="ECO:0000313" key="13">
    <source>
        <dbReference type="Proteomes" id="UP000787472"/>
    </source>
</evidence>
<reference evidence="12" key="1">
    <citation type="submission" date="2020-03" db="EMBL/GenBank/DDBJ databases">
        <authorList>
            <person name="Guo F."/>
        </authorList>
    </citation>
    <scope>NUCLEOTIDE SEQUENCE</scope>
    <source>
        <strain evidence="12">JCM 30134</strain>
    </source>
</reference>
<evidence type="ECO:0000256" key="5">
    <source>
        <dbReference type="ARBA" id="ARBA00022729"/>
    </source>
</evidence>
<comment type="caution">
    <text evidence="12">The sequence shown here is derived from an EMBL/GenBank/DDBJ whole genome shotgun (WGS) entry which is preliminary data.</text>
</comment>
<dbReference type="GO" id="GO:0009279">
    <property type="term" value="C:cell outer membrane"/>
    <property type="evidence" value="ECO:0007669"/>
    <property type="project" value="UniProtKB-SubCell"/>
</dbReference>
<dbReference type="Pfam" id="PF02321">
    <property type="entry name" value="OEP"/>
    <property type="match status" value="2"/>
</dbReference>
<keyword evidence="6 10" id="KW-0472">Membrane</keyword>
<dbReference type="SUPFAM" id="SSF56954">
    <property type="entry name" value="Outer membrane efflux proteins (OEP)"/>
    <property type="match status" value="1"/>
</dbReference>
<evidence type="ECO:0000256" key="11">
    <source>
        <dbReference type="SAM" id="MobiDB-lite"/>
    </source>
</evidence>
<dbReference type="RefSeq" id="WP_167190756.1">
    <property type="nucleotide sequence ID" value="NZ_JAAONZ010000018.1"/>
</dbReference>
<sequence>MTRLPVPPGLRGSSANPILAFPARWGLIAALLLVGVGLSGCANYRGLGSDHSPLAVDALSSGHSLSSEAGQWPSRAWWKHFNDPQLDGLMDEALSNSPTLAQAAANVARASASLEHSQAATLPSLGLSIDATRQHYTENGMYPAPLGGSTENSGNLTLQGSYELDFWGRNRAAVEASRSRQAAAAAQTASARLMLASAVAKTYFQLAQLQSFLRIGESALAQRQQIYTLTQQRVSAGLDTQVELKQAETQLPLTRTNIAQLQESIVNTQHALAALLGAGPDRALNLQAPLPAAPVSAGTSKPFKAPDNLPVDLLGHRPDLVAARWQVEATQHDTDAAKAAFYPNINLVAFAGYSSIGLERLVRSGSENYGGGPALSLPIFDGGRLRSGLKARYADYDAAVANYNLTLIEALRDVADQLNSYRALQPQIEQQQLALEAASTAYNLALQRYHAGLGNYLTVLNAQSMVLQQQLFRSQLLMRTLTVQVELSRALGGGYPATGEVAASPSAPSASAIAAVNPPQTTTGTPATTALASQVHPQESHHE</sequence>
<feature type="region of interest" description="Disordered" evidence="11">
    <location>
        <begin position="519"/>
        <end position="543"/>
    </location>
</feature>
<gene>
    <name evidence="12" type="ORF">G8770_19090</name>
</gene>
<comment type="subcellular location">
    <subcellularLocation>
        <location evidence="10">Cell outer membrane</location>
        <topology evidence="10">Lipid-anchor</topology>
    </subcellularLocation>
    <subcellularLocation>
        <location evidence="1">Membrane</location>
    </subcellularLocation>
</comment>
<dbReference type="GO" id="GO:0015562">
    <property type="term" value="F:efflux transmembrane transporter activity"/>
    <property type="evidence" value="ECO:0007669"/>
    <property type="project" value="InterPro"/>
</dbReference>
<keyword evidence="4 10" id="KW-0812">Transmembrane</keyword>
<keyword evidence="3 10" id="KW-1134">Transmembrane beta strand</keyword>
<keyword evidence="8 10" id="KW-0449">Lipoprotein</keyword>
<name>A0A9E5MNX5_9GAMM</name>
<evidence type="ECO:0000256" key="3">
    <source>
        <dbReference type="ARBA" id="ARBA00022452"/>
    </source>
</evidence>
<dbReference type="InterPro" id="IPR003423">
    <property type="entry name" value="OMP_efflux"/>
</dbReference>
<dbReference type="Gene3D" id="2.20.200.10">
    <property type="entry name" value="Outer membrane efflux proteins (OEP)"/>
    <property type="match status" value="1"/>
</dbReference>
<proteinExistence type="inferred from homology"/>
<feature type="compositionally biased region" description="Low complexity" evidence="11">
    <location>
        <begin position="519"/>
        <end position="532"/>
    </location>
</feature>
<keyword evidence="13" id="KW-1185">Reference proteome</keyword>
<dbReference type="NCBIfam" id="TIGR01845">
    <property type="entry name" value="outer_NodT"/>
    <property type="match status" value="1"/>
</dbReference>
<dbReference type="Proteomes" id="UP000787472">
    <property type="component" value="Unassembled WGS sequence"/>
</dbReference>
<accession>A0A9E5MNX5</accession>
<dbReference type="EMBL" id="JAAONZ010000018">
    <property type="protein sequence ID" value="NHO67657.1"/>
    <property type="molecule type" value="Genomic_DNA"/>
</dbReference>
<comment type="function">
    <text evidence="9">Could be involved in resistance to puromycin, acriflavine and tetraphenylarsonium chloride.</text>
</comment>
<dbReference type="InterPro" id="IPR010131">
    <property type="entry name" value="MdtP/NodT-like"/>
</dbReference>
<organism evidence="12 13">
    <name type="scientific">Pseudomaricurvus hydrocarbonicus</name>
    <dbReference type="NCBI Taxonomy" id="1470433"/>
    <lineage>
        <taxon>Bacteria</taxon>
        <taxon>Pseudomonadati</taxon>
        <taxon>Pseudomonadota</taxon>
        <taxon>Gammaproteobacteria</taxon>
        <taxon>Cellvibrionales</taxon>
        <taxon>Cellvibrionaceae</taxon>
        <taxon>Pseudomaricurvus</taxon>
    </lineage>
</organism>
<dbReference type="AlphaFoldDB" id="A0A9E5MNX5"/>
<keyword evidence="7 10" id="KW-0564">Palmitate</keyword>
<evidence type="ECO:0000256" key="4">
    <source>
        <dbReference type="ARBA" id="ARBA00022692"/>
    </source>
</evidence>
<evidence type="ECO:0000256" key="2">
    <source>
        <dbReference type="ARBA" id="ARBA00007613"/>
    </source>
</evidence>
<dbReference type="Gene3D" id="1.20.1600.10">
    <property type="entry name" value="Outer membrane efflux proteins (OEP)"/>
    <property type="match status" value="1"/>
</dbReference>
<evidence type="ECO:0000256" key="9">
    <source>
        <dbReference type="ARBA" id="ARBA00037313"/>
    </source>
</evidence>
<evidence type="ECO:0000256" key="10">
    <source>
        <dbReference type="RuleBase" id="RU362097"/>
    </source>
</evidence>
<evidence type="ECO:0000256" key="7">
    <source>
        <dbReference type="ARBA" id="ARBA00023139"/>
    </source>
</evidence>
<evidence type="ECO:0000313" key="12">
    <source>
        <dbReference type="EMBL" id="NHO67657.1"/>
    </source>
</evidence>
<dbReference type="PANTHER" id="PTHR30203">
    <property type="entry name" value="OUTER MEMBRANE CATION EFFLUX PROTEIN"/>
    <property type="match status" value="1"/>
</dbReference>
<dbReference type="PANTHER" id="PTHR30203:SF20">
    <property type="entry name" value="MULTIDRUG RESISTANCE OUTER MEMBRANE PROTEIN MDTP-RELATED"/>
    <property type="match status" value="1"/>
</dbReference>
<protein>
    <submittedName>
        <fullName evidence="12">Efflux transporter outer membrane subunit</fullName>
    </submittedName>
</protein>
<keyword evidence="5" id="KW-0732">Signal</keyword>